<dbReference type="STRING" id="134849.SAMN05443668_102425"/>
<dbReference type="GO" id="GO:0016779">
    <property type="term" value="F:nucleotidyltransferase activity"/>
    <property type="evidence" value="ECO:0007669"/>
    <property type="project" value="UniProtKB-ARBA"/>
</dbReference>
<proteinExistence type="predicted"/>
<dbReference type="OrthoDB" id="4427994at2"/>
<dbReference type="PANTHER" id="PTHR43777:SF1">
    <property type="entry name" value="MOLYBDENUM COFACTOR CYTIDYLYLTRANSFERASE"/>
    <property type="match status" value="1"/>
</dbReference>
<dbReference type="CDD" id="cd04182">
    <property type="entry name" value="GT_2_like_f"/>
    <property type="match status" value="1"/>
</dbReference>
<dbReference type="AlphaFoldDB" id="A0A1M7N562"/>
<feature type="domain" description="MobA-like NTP transferase" evidence="1">
    <location>
        <begin position="5"/>
        <end position="157"/>
    </location>
</feature>
<evidence type="ECO:0000313" key="2">
    <source>
        <dbReference type="EMBL" id="SHM98639.1"/>
    </source>
</evidence>
<keyword evidence="3" id="KW-1185">Reference proteome</keyword>
<dbReference type="RefSeq" id="WP_084740547.1">
    <property type="nucleotide sequence ID" value="NZ_FRCS01000002.1"/>
</dbReference>
<dbReference type="Gene3D" id="3.90.550.10">
    <property type="entry name" value="Spore Coat Polysaccharide Biosynthesis Protein SpsA, Chain A"/>
    <property type="match status" value="1"/>
</dbReference>
<evidence type="ECO:0000313" key="3">
    <source>
        <dbReference type="Proteomes" id="UP000184440"/>
    </source>
</evidence>
<protein>
    <submittedName>
        <fullName evidence="2">Nicotine blue oxidoreductase</fullName>
    </submittedName>
</protein>
<accession>A0A1M7N562</accession>
<dbReference type="InterPro" id="IPR029044">
    <property type="entry name" value="Nucleotide-diphossugar_trans"/>
</dbReference>
<dbReference type="PANTHER" id="PTHR43777">
    <property type="entry name" value="MOLYBDENUM COFACTOR CYTIDYLYLTRANSFERASE"/>
    <property type="match status" value="1"/>
</dbReference>
<dbReference type="SUPFAM" id="SSF53448">
    <property type="entry name" value="Nucleotide-diphospho-sugar transferases"/>
    <property type="match status" value="1"/>
</dbReference>
<gene>
    <name evidence="2" type="ORF">SAMN05443668_102425</name>
</gene>
<dbReference type="InterPro" id="IPR025877">
    <property type="entry name" value="MobA-like_NTP_Trfase"/>
</dbReference>
<dbReference type="Pfam" id="PF12804">
    <property type="entry name" value="NTP_transf_3"/>
    <property type="match status" value="1"/>
</dbReference>
<dbReference type="EMBL" id="FRCS01000002">
    <property type="protein sequence ID" value="SHM98639.1"/>
    <property type="molecule type" value="Genomic_DNA"/>
</dbReference>
<sequence length="182" mass="18684">MSIVGIVLAAGAGRRFGRPKALVEYQGERFVDRAVRLLRDGGCDSVLVVAGAAPLTVDGATVVDNPGWDEGMGSSVRVGLTAASAADAVVLVPVDTPFLGPDAVQRLISAYRDGASVVAATYRGTRGHPVLIAAQHWDAVRAGARGDVGARAFLAANPALITPVACDDTGRPDDVDTPDALR</sequence>
<name>A0A1M7N562_9ACTN</name>
<dbReference type="Proteomes" id="UP000184440">
    <property type="component" value="Unassembled WGS sequence"/>
</dbReference>
<organism evidence="2 3">
    <name type="scientific">Cryptosporangium aurantiacum</name>
    <dbReference type="NCBI Taxonomy" id="134849"/>
    <lineage>
        <taxon>Bacteria</taxon>
        <taxon>Bacillati</taxon>
        <taxon>Actinomycetota</taxon>
        <taxon>Actinomycetes</taxon>
        <taxon>Cryptosporangiales</taxon>
        <taxon>Cryptosporangiaceae</taxon>
        <taxon>Cryptosporangium</taxon>
    </lineage>
</organism>
<reference evidence="2 3" key="1">
    <citation type="submission" date="2016-11" db="EMBL/GenBank/DDBJ databases">
        <authorList>
            <person name="Jaros S."/>
            <person name="Januszkiewicz K."/>
            <person name="Wedrychowicz H."/>
        </authorList>
    </citation>
    <scope>NUCLEOTIDE SEQUENCE [LARGE SCALE GENOMIC DNA]</scope>
    <source>
        <strain evidence="2 3">DSM 46144</strain>
    </source>
</reference>
<evidence type="ECO:0000259" key="1">
    <source>
        <dbReference type="Pfam" id="PF12804"/>
    </source>
</evidence>